<dbReference type="RefSeq" id="WP_387978185.1">
    <property type="nucleotide sequence ID" value="NZ_JBHRWO010000018.1"/>
</dbReference>
<gene>
    <name evidence="3" type="ORF">ACFO8M_18270</name>
</gene>
<evidence type="ECO:0000256" key="2">
    <source>
        <dbReference type="SAM" id="SignalP"/>
    </source>
</evidence>
<evidence type="ECO:0000256" key="1">
    <source>
        <dbReference type="SAM" id="MobiDB-lite"/>
    </source>
</evidence>
<evidence type="ECO:0008006" key="5">
    <source>
        <dbReference type="Google" id="ProtNLM"/>
    </source>
</evidence>
<feature type="signal peptide" evidence="2">
    <location>
        <begin position="1"/>
        <end position="24"/>
    </location>
</feature>
<keyword evidence="2" id="KW-0732">Signal</keyword>
<evidence type="ECO:0000313" key="3">
    <source>
        <dbReference type="EMBL" id="MFC3494435.1"/>
    </source>
</evidence>
<feature type="compositionally biased region" description="Acidic residues" evidence="1">
    <location>
        <begin position="26"/>
        <end position="37"/>
    </location>
</feature>
<dbReference type="EMBL" id="JBHRWO010000018">
    <property type="protein sequence ID" value="MFC3494435.1"/>
    <property type="molecule type" value="Genomic_DNA"/>
</dbReference>
<accession>A0ABV7Q1A0</accession>
<protein>
    <recommendedName>
        <fullName evidence="5">DUF3558 domain-containing protein</fullName>
    </recommendedName>
</protein>
<organism evidence="3 4">
    <name type="scientific">Glycomyces rhizosphaerae</name>
    <dbReference type="NCBI Taxonomy" id="2054422"/>
    <lineage>
        <taxon>Bacteria</taxon>
        <taxon>Bacillati</taxon>
        <taxon>Actinomycetota</taxon>
        <taxon>Actinomycetes</taxon>
        <taxon>Glycomycetales</taxon>
        <taxon>Glycomycetaceae</taxon>
        <taxon>Glycomyces</taxon>
    </lineage>
</organism>
<name>A0ABV7Q1A0_9ACTN</name>
<dbReference type="Proteomes" id="UP001595712">
    <property type="component" value="Unassembled WGS sequence"/>
</dbReference>
<reference evidence="4" key="1">
    <citation type="journal article" date="2019" name="Int. J. Syst. Evol. Microbiol.">
        <title>The Global Catalogue of Microorganisms (GCM) 10K type strain sequencing project: providing services to taxonomists for standard genome sequencing and annotation.</title>
        <authorList>
            <consortium name="The Broad Institute Genomics Platform"/>
            <consortium name="The Broad Institute Genome Sequencing Center for Infectious Disease"/>
            <person name="Wu L."/>
            <person name="Ma J."/>
        </authorList>
    </citation>
    <scope>NUCLEOTIDE SEQUENCE [LARGE SCALE GENOMIC DNA]</scope>
    <source>
        <strain evidence="4">CGMCC 4.7396</strain>
    </source>
</reference>
<keyword evidence="4" id="KW-1185">Reference proteome</keyword>
<feature type="compositionally biased region" description="Polar residues" evidence="1">
    <location>
        <begin position="170"/>
        <end position="181"/>
    </location>
</feature>
<feature type="region of interest" description="Disordered" evidence="1">
    <location>
        <begin position="25"/>
        <end position="46"/>
    </location>
</feature>
<feature type="region of interest" description="Disordered" evidence="1">
    <location>
        <begin position="160"/>
        <end position="181"/>
    </location>
</feature>
<comment type="caution">
    <text evidence="3">The sequence shown here is derived from an EMBL/GenBank/DDBJ whole genome shotgun (WGS) entry which is preliminary data.</text>
</comment>
<feature type="chain" id="PRO_5047106290" description="DUF3558 domain-containing protein" evidence="2">
    <location>
        <begin position="25"/>
        <end position="253"/>
    </location>
</feature>
<sequence>MRPKFAVGAVAVFMATVSLFGCTAEESPDGEAVDPETAEPTTVAEATPPELQRFDDRAAALSEFDGACPALNFEPLLGEFANAGTVDYTSTSYPDEPDTAWTGTCTVFVEPEEGPGFDPVHAVIDVFDTNVLAFEHYQDSAKGTAESFSDAPIDTELQLESGSPWHDSRITAQETPTNQTAQRSMATAVLLGDFYTVEILVRFEPGEVFEAGCEPAGTAECAMTATSMAEFLATSGYLDELHASIEAAIDGGM</sequence>
<evidence type="ECO:0000313" key="4">
    <source>
        <dbReference type="Proteomes" id="UP001595712"/>
    </source>
</evidence>
<proteinExistence type="predicted"/>
<dbReference type="PROSITE" id="PS51257">
    <property type="entry name" value="PROKAR_LIPOPROTEIN"/>
    <property type="match status" value="1"/>
</dbReference>